<evidence type="ECO:0000313" key="1">
    <source>
        <dbReference type="EMBL" id="RDX90089.1"/>
    </source>
</evidence>
<name>A0A371GHQ1_MUCPR</name>
<keyword evidence="2" id="KW-1185">Reference proteome</keyword>
<comment type="caution">
    <text evidence="1">The sequence shown here is derived from an EMBL/GenBank/DDBJ whole genome shotgun (WGS) entry which is preliminary data.</text>
</comment>
<feature type="non-terminal residue" evidence="1">
    <location>
        <position position="1"/>
    </location>
</feature>
<accession>A0A371GHQ1</accession>
<dbReference type="InterPro" id="IPR004242">
    <property type="entry name" value="Transposase_21"/>
</dbReference>
<dbReference type="Proteomes" id="UP000257109">
    <property type="component" value="Unassembled WGS sequence"/>
</dbReference>
<dbReference type="OrthoDB" id="911793at2759"/>
<dbReference type="PANTHER" id="PTHR10775:SF185">
    <property type="entry name" value="OS08G0208400 PROTEIN"/>
    <property type="match status" value="1"/>
</dbReference>
<dbReference type="Pfam" id="PF02992">
    <property type="entry name" value="Transposase_21"/>
    <property type="match status" value="1"/>
</dbReference>
<evidence type="ECO:0000313" key="2">
    <source>
        <dbReference type="Proteomes" id="UP000257109"/>
    </source>
</evidence>
<sequence>MCWHAHGVRHDKSMITHVIDAMTWKQFDTTYAIFAQESQNVRLGLCKNSFILFCDLATPYLCWPVFVKSYNLPPSMCMRREYIFLSILIPRPKSPGISLYVYLRPLIEDLKILWEDGFVEYSWKTYLYCIEHNKSSMLKHGTKCCWFDYHHQYLPLEHSFCHDQYSFKNSTIERSLPPQQLNGIEIMSIVSQLKDFIFCMNSHNEKQHGFGEVHNSVKKSIFWELLYWSTNLIRQFRCHAC</sequence>
<protein>
    <submittedName>
        <fullName evidence="1">Uncharacterized protein</fullName>
    </submittedName>
</protein>
<dbReference type="PANTHER" id="PTHR10775">
    <property type="entry name" value="OS08G0208400 PROTEIN"/>
    <property type="match status" value="1"/>
</dbReference>
<proteinExistence type="predicted"/>
<gene>
    <name evidence="1" type="ORF">CR513_28081</name>
</gene>
<dbReference type="EMBL" id="QJKJ01005495">
    <property type="protein sequence ID" value="RDX90089.1"/>
    <property type="molecule type" value="Genomic_DNA"/>
</dbReference>
<dbReference type="AlphaFoldDB" id="A0A371GHQ1"/>
<organism evidence="1 2">
    <name type="scientific">Mucuna pruriens</name>
    <name type="common">Velvet bean</name>
    <name type="synonym">Dolichos pruriens</name>
    <dbReference type="NCBI Taxonomy" id="157652"/>
    <lineage>
        <taxon>Eukaryota</taxon>
        <taxon>Viridiplantae</taxon>
        <taxon>Streptophyta</taxon>
        <taxon>Embryophyta</taxon>
        <taxon>Tracheophyta</taxon>
        <taxon>Spermatophyta</taxon>
        <taxon>Magnoliopsida</taxon>
        <taxon>eudicotyledons</taxon>
        <taxon>Gunneridae</taxon>
        <taxon>Pentapetalae</taxon>
        <taxon>rosids</taxon>
        <taxon>fabids</taxon>
        <taxon>Fabales</taxon>
        <taxon>Fabaceae</taxon>
        <taxon>Papilionoideae</taxon>
        <taxon>50 kb inversion clade</taxon>
        <taxon>NPAAA clade</taxon>
        <taxon>indigoferoid/millettioid clade</taxon>
        <taxon>Phaseoleae</taxon>
        <taxon>Mucuna</taxon>
    </lineage>
</organism>
<reference evidence="1" key="1">
    <citation type="submission" date="2018-05" db="EMBL/GenBank/DDBJ databases">
        <title>Draft genome of Mucuna pruriens seed.</title>
        <authorList>
            <person name="Nnadi N.E."/>
            <person name="Vos R."/>
            <person name="Hasami M.H."/>
            <person name="Devisetty U.K."/>
            <person name="Aguiy J.C."/>
        </authorList>
    </citation>
    <scope>NUCLEOTIDE SEQUENCE [LARGE SCALE GENOMIC DNA]</scope>
    <source>
        <strain evidence="1">JCA_2017</strain>
    </source>
</reference>